<dbReference type="EMBL" id="VSSQ01043458">
    <property type="protein sequence ID" value="MPM97148.1"/>
    <property type="molecule type" value="Genomic_DNA"/>
</dbReference>
<dbReference type="PANTHER" id="PTHR40060:SF1">
    <property type="entry name" value="UPF0316 PROTEIN YEBE"/>
    <property type="match status" value="1"/>
</dbReference>
<dbReference type="PANTHER" id="PTHR40060">
    <property type="entry name" value="UPF0316 PROTEIN YEBE"/>
    <property type="match status" value="1"/>
</dbReference>
<dbReference type="CDD" id="cd16381">
    <property type="entry name" value="YitT_C_like_1"/>
    <property type="match status" value="1"/>
</dbReference>
<dbReference type="Pfam" id="PF18955">
    <property type="entry name" value="DUF5698"/>
    <property type="match status" value="1"/>
</dbReference>
<organism evidence="9">
    <name type="scientific">bioreactor metagenome</name>
    <dbReference type="NCBI Taxonomy" id="1076179"/>
    <lineage>
        <taxon>unclassified sequences</taxon>
        <taxon>metagenomes</taxon>
        <taxon>ecological metagenomes</taxon>
    </lineage>
</organism>
<evidence type="ECO:0000256" key="2">
    <source>
        <dbReference type="ARBA" id="ARBA00022475"/>
    </source>
</evidence>
<evidence type="ECO:0000256" key="6">
    <source>
        <dbReference type="SAM" id="Phobius"/>
    </source>
</evidence>
<evidence type="ECO:0008006" key="10">
    <source>
        <dbReference type="Google" id="ProtNLM"/>
    </source>
</evidence>
<dbReference type="InterPro" id="IPR022930">
    <property type="entry name" value="UPF0316"/>
</dbReference>
<gene>
    <name evidence="9" type="ORF">SDC9_144321</name>
</gene>
<dbReference type="Pfam" id="PF10035">
    <property type="entry name" value="DUF2179"/>
    <property type="match status" value="1"/>
</dbReference>
<accession>A0A645E7E2</accession>
<feature type="domain" description="DUF5698" evidence="8">
    <location>
        <begin position="27"/>
        <end position="84"/>
    </location>
</feature>
<evidence type="ECO:0000256" key="5">
    <source>
        <dbReference type="ARBA" id="ARBA00023136"/>
    </source>
</evidence>
<keyword evidence="3 6" id="KW-0812">Transmembrane</keyword>
<keyword evidence="2" id="KW-1003">Cell membrane</keyword>
<keyword evidence="5 6" id="KW-0472">Membrane</keyword>
<evidence type="ECO:0000256" key="3">
    <source>
        <dbReference type="ARBA" id="ARBA00022692"/>
    </source>
</evidence>
<dbReference type="GO" id="GO:0005886">
    <property type="term" value="C:plasma membrane"/>
    <property type="evidence" value="ECO:0007669"/>
    <property type="project" value="UniProtKB-SubCell"/>
</dbReference>
<evidence type="ECO:0000259" key="7">
    <source>
        <dbReference type="Pfam" id="PF10035"/>
    </source>
</evidence>
<feature type="domain" description="DUF2179" evidence="7">
    <location>
        <begin position="121"/>
        <end position="172"/>
    </location>
</feature>
<feature type="transmembrane region" description="Helical" evidence="6">
    <location>
        <begin position="12"/>
        <end position="32"/>
    </location>
</feature>
<evidence type="ECO:0000256" key="1">
    <source>
        <dbReference type="ARBA" id="ARBA00004651"/>
    </source>
</evidence>
<dbReference type="InterPro" id="IPR044035">
    <property type="entry name" value="DUF5698"/>
</dbReference>
<evidence type="ECO:0000259" key="8">
    <source>
        <dbReference type="Pfam" id="PF18955"/>
    </source>
</evidence>
<feature type="transmembrane region" description="Helical" evidence="6">
    <location>
        <begin position="70"/>
        <end position="87"/>
    </location>
</feature>
<sequence>MEFLDDLGIWIYVIIFFGKILEVTVSTIRMVLINRGERVKGTIVAFFDSGLWLLITGTVLDGFQEDPMRMIVFALAFAVGNYMGSWFEDKLAFGLSSIQVIVPEGPSSVELADTLRKDNFAVTVIKGTGRNGNRDILMLHLKRKRIAEAVNLVNTMLPGAVVVVNDSKIISGGYISRK</sequence>
<proteinExistence type="predicted"/>
<comment type="caution">
    <text evidence="9">The sequence shown here is derived from an EMBL/GenBank/DDBJ whole genome shotgun (WGS) entry which is preliminary data.</text>
</comment>
<keyword evidence="4 6" id="KW-1133">Transmembrane helix</keyword>
<evidence type="ECO:0000256" key="4">
    <source>
        <dbReference type="ARBA" id="ARBA00022989"/>
    </source>
</evidence>
<protein>
    <recommendedName>
        <fullName evidence="10">DUF5698 domain-containing protein</fullName>
    </recommendedName>
</protein>
<dbReference type="InterPro" id="IPR019264">
    <property type="entry name" value="DUF2179"/>
</dbReference>
<comment type="subcellular location">
    <subcellularLocation>
        <location evidence="1">Cell membrane</location>
        <topology evidence="1">Multi-pass membrane protein</topology>
    </subcellularLocation>
</comment>
<name>A0A645E7E2_9ZZZZ</name>
<feature type="transmembrane region" description="Helical" evidence="6">
    <location>
        <begin position="44"/>
        <end position="64"/>
    </location>
</feature>
<evidence type="ECO:0000313" key="9">
    <source>
        <dbReference type="EMBL" id="MPM97148.1"/>
    </source>
</evidence>
<reference evidence="9" key="1">
    <citation type="submission" date="2019-08" db="EMBL/GenBank/DDBJ databases">
        <authorList>
            <person name="Kucharzyk K."/>
            <person name="Murdoch R.W."/>
            <person name="Higgins S."/>
            <person name="Loffler F."/>
        </authorList>
    </citation>
    <scope>NUCLEOTIDE SEQUENCE</scope>
</reference>
<dbReference type="AlphaFoldDB" id="A0A645E7E2"/>